<dbReference type="AlphaFoldDB" id="A0A090WAT9"/>
<proteinExistence type="predicted"/>
<evidence type="ECO:0000313" key="7">
    <source>
        <dbReference type="EMBL" id="GAL89673.1"/>
    </source>
</evidence>
<protein>
    <submittedName>
        <fullName evidence="6">TPR repeat</fullName>
    </submittedName>
</protein>
<evidence type="ECO:0000256" key="4">
    <source>
        <dbReference type="SAM" id="SignalP"/>
    </source>
</evidence>
<dbReference type="GO" id="GO:0046813">
    <property type="term" value="P:receptor-mediated virion attachment to host cell"/>
    <property type="evidence" value="ECO:0007669"/>
    <property type="project" value="TreeGrafter"/>
</dbReference>
<dbReference type="RefSeq" id="WP_042247010.1">
    <property type="nucleotide sequence ID" value="NZ_BBNR01000037.1"/>
</dbReference>
<dbReference type="Proteomes" id="UP000030184">
    <property type="component" value="Unassembled WGS sequence"/>
</dbReference>
<keyword evidence="1" id="KW-0677">Repeat</keyword>
<feature type="signal peptide" evidence="4">
    <location>
        <begin position="1"/>
        <end position="20"/>
    </location>
</feature>
<dbReference type="Pfam" id="PF13181">
    <property type="entry name" value="TPR_8"/>
    <property type="match status" value="3"/>
</dbReference>
<comment type="caution">
    <text evidence="6">The sequence shown here is derived from an EMBL/GenBank/DDBJ whole genome shotgun (WGS) entry which is preliminary data.</text>
</comment>
<keyword evidence="2 3" id="KW-0802">TPR repeat</keyword>
<dbReference type="OrthoDB" id="965869at2"/>
<dbReference type="PANTHER" id="PTHR44858">
    <property type="entry name" value="TETRATRICOPEPTIDE REPEAT PROTEIN 6"/>
    <property type="match status" value="1"/>
</dbReference>
<dbReference type="InterPro" id="IPR019734">
    <property type="entry name" value="TPR_rpt"/>
</dbReference>
<evidence type="ECO:0000256" key="2">
    <source>
        <dbReference type="ARBA" id="ARBA00022803"/>
    </source>
</evidence>
<dbReference type="SUPFAM" id="SSF48452">
    <property type="entry name" value="TPR-like"/>
    <property type="match status" value="2"/>
</dbReference>
<name>A0A090WAT9_9FLAO</name>
<evidence type="ECO:0000313" key="5">
    <source>
        <dbReference type="EMBL" id="GAL69088.1"/>
    </source>
</evidence>
<dbReference type="Gene3D" id="1.25.40.10">
    <property type="entry name" value="Tetratricopeptide repeat domain"/>
    <property type="match status" value="3"/>
</dbReference>
<evidence type="ECO:0000256" key="3">
    <source>
        <dbReference type="PROSITE-ProRule" id="PRU00339"/>
    </source>
</evidence>
<reference evidence="9" key="1">
    <citation type="journal article" date="2014" name="Genome Announc.">
        <title>Draft Genome Sequence of Marine Flavobacterium Jejuia pallidilutea Strain 11shimoA1 and Pigmentation Mutants.</title>
        <authorList>
            <person name="Takatani N."/>
            <person name="Nakanishi M."/>
            <person name="Meirelles P."/>
            <person name="Mino S."/>
            <person name="Suda W."/>
            <person name="Oshima K."/>
            <person name="Hattori M."/>
            <person name="Ohkuma M."/>
            <person name="Hosokawa M."/>
            <person name="Miyashita K."/>
            <person name="Thompson F.L."/>
            <person name="Niwa A."/>
            <person name="Sawabe T."/>
            <person name="Sawabe T."/>
        </authorList>
    </citation>
    <scope>NUCLEOTIDE SEQUENCE [LARGE SCALE GENOMIC DNA]</scope>
    <source>
        <strain evidence="9">JCM 19538</strain>
    </source>
</reference>
<dbReference type="InterPro" id="IPR050498">
    <property type="entry name" value="Ycf3"/>
</dbReference>
<keyword evidence="9" id="KW-1185">Reference proteome</keyword>
<feature type="repeat" description="TPR" evidence="3">
    <location>
        <begin position="322"/>
        <end position="355"/>
    </location>
</feature>
<sequence length="432" mass="48782">MKQTFLISLIFFLSTSFLLAQTEFDSGFKDGYKNGYCQDQGIGCIKPIPPIAPIPTVDESSSSYQDGYNRGFQMGMKAQTSKPNSTNRQRYQTAKSTFIEDKMYNPYGNLKNAIALANALKESKGRAMEHLKNEEYQKVANICFAGLRVSPKDDEFMMLLGQAYRMTGDKENAIKWLKKSSRLRPRDNNLKSLVAKLESGEIEVKKESSSKSSSSNDNIKEIYSLLQKAKYNEAIKLIDQEISNSGNILLYGMRGTANYLSKNYSQAISDITKSAKTANEILPDFLFYRALAKAEVGDYFGAISDYDILIAKGDNGQNYDLATVYNNKAYSYVNLRNYEKALPLVSKALELDKSKWYIWDTRAEIYFNSGEYGKAINDATKAIQIQEDANSYYIRGLSHIELTEKELGCKDLSRAGELGKKEAYDEIKKYCN</sequence>
<dbReference type="InterPro" id="IPR011990">
    <property type="entry name" value="TPR-like_helical_dom_sf"/>
</dbReference>
<dbReference type="PANTHER" id="PTHR44858:SF1">
    <property type="entry name" value="UDP-N-ACETYLGLUCOSAMINE--PEPTIDE N-ACETYLGLUCOSAMINYLTRANSFERASE SPINDLY-RELATED"/>
    <property type="match status" value="1"/>
</dbReference>
<dbReference type="PROSITE" id="PS50005">
    <property type="entry name" value="TPR"/>
    <property type="match status" value="2"/>
</dbReference>
<feature type="repeat" description="TPR" evidence="3">
    <location>
        <begin position="154"/>
        <end position="187"/>
    </location>
</feature>
<dbReference type="SMART" id="SM00028">
    <property type="entry name" value="TPR"/>
    <property type="match status" value="6"/>
</dbReference>
<organism evidence="6 8">
    <name type="scientific">Jejuia pallidilutea</name>
    <dbReference type="NCBI Taxonomy" id="504487"/>
    <lineage>
        <taxon>Bacteria</taxon>
        <taxon>Pseudomonadati</taxon>
        <taxon>Bacteroidota</taxon>
        <taxon>Flavobacteriia</taxon>
        <taxon>Flavobacteriales</taxon>
        <taxon>Flavobacteriaceae</taxon>
        <taxon>Jejuia</taxon>
    </lineage>
</organism>
<dbReference type="EMBL" id="BBNY01000019">
    <property type="protein sequence ID" value="GAL89673.1"/>
    <property type="molecule type" value="Genomic_DNA"/>
</dbReference>
<dbReference type="EMBL" id="BBNR01000037">
    <property type="protein sequence ID" value="GAL69088.1"/>
    <property type="molecule type" value="Genomic_DNA"/>
</dbReference>
<gene>
    <name evidence="5" type="ORF">JCM19301_2960</name>
    <name evidence="6" type="ORF">JCM19302_2571</name>
    <name evidence="7" type="ORF">JCM19538_1235</name>
</gene>
<evidence type="ECO:0000313" key="6">
    <source>
        <dbReference type="EMBL" id="GAL73323.1"/>
    </source>
</evidence>
<dbReference type="EMBL" id="BBNS01000049">
    <property type="protein sequence ID" value="GAL73323.1"/>
    <property type="molecule type" value="Genomic_DNA"/>
</dbReference>
<dbReference type="Proteomes" id="UP000029646">
    <property type="component" value="Unassembled WGS sequence"/>
</dbReference>
<evidence type="ECO:0000313" key="9">
    <source>
        <dbReference type="Proteomes" id="UP000030184"/>
    </source>
</evidence>
<dbReference type="Proteomes" id="UP000029641">
    <property type="component" value="Unassembled WGS sequence"/>
</dbReference>
<feature type="chain" id="PRO_5010408487" evidence="4">
    <location>
        <begin position="21"/>
        <end position="432"/>
    </location>
</feature>
<dbReference type="GO" id="GO:0009279">
    <property type="term" value="C:cell outer membrane"/>
    <property type="evidence" value="ECO:0007669"/>
    <property type="project" value="TreeGrafter"/>
</dbReference>
<accession>A0A090WAT9</accession>
<dbReference type="eggNOG" id="COG0457">
    <property type="taxonomic scope" value="Bacteria"/>
</dbReference>
<evidence type="ECO:0000313" key="8">
    <source>
        <dbReference type="Proteomes" id="UP000029646"/>
    </source>
</evidence>
<dbReference type="STRING" id="504487.JCM19538_1235"/>
<evidence type="ECO:0000256" key="1">
    <source>
        <dbReference type="ARBA" id="ARBA00022737"/>
    </source>
</evidence>
<keyword evidence="4" id="KW-0732">Signal</keyword>